<evidence type="ECO:0000256" key="1">
    <source>
        <dbReference type="SAM" id="MobiDB-lite"/>
    </source>
</evidence>
<feature type="transmembrane region" description="Helical" evidence="2">
    <location>
        <begin position="97"/>
        <end position="113"/>
    </location>
</feature>
<gene>
    <name evidence="3" type="ORF">LSAA_11765</name>
</gene>
<feature type="region of interest" description="Disordered" evidence="1">
    <location>
        <begin position="149"/>
        <end position="168"/>
    </location>
</feature>
<dbReference type="EMBL" id="HG994585">
    <property type="protein sequence ID" value="CAF2989173.1"/>
    <property type="molecule type" value="Genomic_DNA"/>
</dbReference>
<feature type="transmembrane region" description="Helical" evidence="2">
    <location>
        <begin position="258"/>
        <end position="277"/>
    </location>
</feature>
<feature type="compositionally biased region" description="Gly residues" evidence="1">
    <location>
        <begin position="222"/>
        <end position="240"/>
    </location>
</feature>
<evidence type="ECO:0000256" key="2">
    <source>
        <dbReference type="SAM" id="Phobius"/>
    </source>
</evidence>
<evidence type="ECO:0000313" key="3">
    <source>
        <dbReference type="EMBL" id="CAF2989173.1"/>
    </source>
</evidence>
<name>A0A7R8D434_LEPSM</name>
<dbReference type="InterPro" id="IPR042352">
    <property type="entry name" value="EFCAB14"/>
</dbReference>
<feature type="region of interest" description="Disordered" evidence="1">
    <location>
        <begin position="219"/>
        <end position="240"/>
    </location>
</feature>
<dbReference type="Proteomes" id="UP000675881">
    <property type="component" value="Chromosome 6"/>
</dbReference>
<keyword evidence="4" id="KW-1185">Reference proteome</keyword>
<organism evidence="3 4">
    <name type="scientific">Lepeophtheirus salmonis</name>
    <name type="common">Salmon louse</name>
    <name type="synonym">Caligus salmonis</name>
    <dbReference type="NCBI Taxonomy" id="72036"/>
    <lineage>
        <taxon>Eukaryota</taxon>
        <taxon>Metazoa</taxon>
        <taxon>Ecdysozoa</taxon>
        <taxon>Arthropoda</taxon>
        <taxon>Crustacea</taxon>
        <taxon>Multicrustacea</taxon>
        <taxon>Hexanauplia</taxon>
        <taxon>Copepoda</taxon>
        <taxon>Siphonostomatoida</taxon>
        <taxon>Caligidae</taxon>
        <taxon>Lepeophtheirus</taxon>
    </lineage>
</organism>
<proteinExistence type="predicted"/>
<keyword evidence="2" id="KW-0812">Transmembrane</keyword>
<evidence type="ECO:0000313" key="4">
    <source>
        <dbReference type="Proteomes" id="UP000675881"/>
    </source>
</evidence>
<reference evidence="3" key="1">
    <citation type="submission" date="2021-02" db="EMBL/GenBank/DDBJ databases">
        <authorList>
            <person name="Bekaert M."/>
        </authorList>
    </citation>
    <scope>NUCLEOTIDE SEQUENCE</scope>
    <source>
        <strain evidence="3">IoA-00</strain>
    </source>
</reference>
<feature type="compositionally biased region" description="Low complexity" evidence="1">
    <location>
        <begin position="154"/>
        <end position="163"/>
    </location>
</feature>
<dbReference type="PANTHER" id="PTHR15717">
    <property type="entry name" value="PROTEIN KIAA0494"/>
    <property type="match status" value="1"/>
</dbReference>
<protein>
    <submittedName>
        <fullName evidence="3">(salmon louse) hypothetical protein</fullName>
    </submittedName>
</protein>
<keyword evidence="2" id="KW-0472">Membrane</keyword>
<dbReference type="AlphaFoldDB" id="A0A7R8D434"/>
<dbReference type="PANTHER" id="PTHR15717:SF2">
    <property type="entry name" value="EF-HAND CALCIUM-BINDING DOMAIN-CONTAINING PROTEIN 14"/>
    <property type="match status" value="1"/>
</dbReference>
<dbReference type="OrthoDB" id="10009315at2759"/>
<accession>A0A7R8D434</accession>
<sequence>MSRKETSDKEEFNLLQWTSTDEDDLDISRKKFLLAKVTPEKLRKKRKNLYNNMPSLTLRCCNGSTLSCLSSSSPSSLFHSYPLLDSNLRPLEDPGKNLGITALIIGLALWLYITTSCPPPKKRDKKTQVRPKRKLMDIESSKCINSSSYTRQINNNNNSSSSRSTEKKLRKRKELDAMLIVRNKQNNVNGIRRSPAGSIRHHELLRDCCSDDTTSDDTGLFRSGGRGGKSGSSGGSEGKGGGTSVLTCRRNCCHGFCLLTTILASLVAIITVIWLHIQMKMTVDRFRLQLDSVVEERKLVTDNHHRYHNQIQDLMANQSQLTNNITILYNLLHNYSSQMTNLETSVSYLMKSLESAPELKNLPKDMQDAKKNLAKFGSHLTDLDRRVIELETKLTADVAKIAHSVNKSLHKRDEQSFESLVHELVQKKINPIEEDIKHLDEVRRIFATNITEQLKSQEINFAQNLKIMNELEDNMKNVTQANRKNEESYRNIFQKLQNFEEKRTTKVP</sequence>
<keyword evidence="2" id="KW-1133">Transmembrane helix</keyword>